<dbReference type="InterPro" id="IPR029058">
    <property type="entry name" value="AB_hydrolase_fold"/>
</dbReference>
<dbReference type="EMBL" id="CCRH01000005">
    <property type="protein sequence ID" value="CDZ34007.1"/>
    <property type="molecule type" value="Genomic_DNA"/>
</dbReference>
<dbReference type="GO" id="GO:0005576">
    <property type="term" value="C:extracellular region"/>
    <property type="evidence" value="ECO:0007669"/>
    <property type="project" value="InterPro"/>
</dbReference>
<evidence type="ECO:0000256" key="3">
    <source>
        <dbReference type="SAM" id="MobiDB-lite"/>
    </source>
</evidence>
<dbReference type="GO" id="GO:0016787">
    <property type="term" value="F:hydrolase activity"/>
    <property type="evidence" value="ECO:0007669"/>
    <property type="project" value="UniProtKB-KW"/>
</dbReference>
<accession>A0A0T7FG67</accession>
<keyword evidence="1" id="KW-0732">Signal</keyword>
<dbReference type="NCBIfam" id="TIGR01840">
    <property type="entry name" value="esterase_phb"/>
    <property type="match status" value="1"/>
</dbReference>
<reference evidence="4 5" key="1">
    <citation type="submission" date="2014-08" db="EMBL/GenBank/DDBJ databases">
        <authorList>
            <person name="Chen Y.-H."/>
        </authorList>
    </citation>
    <scope>NUCLEOTIDE SEQUENCE [LARGE SCALE GENOMIC DNA]</scope>
</reference>
<evidence type="ECO:0000256" key="2">
    <source>
        <dbReference type="ARBA" id="ARBA00022801"/>
    </source>
</evidence>
<evidence type="ECO:0000313" key="4">
    <source>
        <dbReference type="EMBL" id="CDZ34007.1"/>
    </source>
</evidence>
<dbReference type="AlphaFoldDB" id="A0A0T7FG67"/>
<dbReference type="SUPFAM" id="SSF53474">
    <property type="entry name" value="alpha/beta-Hydrolases"/>
    <property type="match status" value="1"/>
</dbReference>
<dbReference type="Proteomes" id="UP000046176">
    <property type="component" value="Unassembled WGS sequence"/>
</dbReference>
<feature type="region of interest" description="Disordered" evidence="3">
    <location>
        <begin position="324"/>
        <end position="343"/>
    </location>
</feature>
<organism evidence="4 5">
    <name type="scientific">Neorhizobium galegae bv. officinalis</name>
    <dbReference type="NCBI Taxonomy" id="323656"/>
    <lineage>
        <taxon>Bacteria</taxon>
        <taxon>Pseudomonadati</taxon>
        <taxon>Pseudomonadota</taxon>
        <taxon>Alphaproteobacteria</taxon>
        <taxon>Hyphomicrobiales</taxon>
        <taxon>Rhizobiaceae</taxon>
        <taxon>Rhizobium/Agrobacterium group</taxon>
        <taxon>Neorhizobium</taxon>
    </lineage>
</organism>
<keyword evidence="2" id="KW-0378">Hydrolase</keyword>
<dbReference type="InterPro" id="IPR010126">
    <property type="entry name" value="Esterase_phb"/>
</dbReference>
<gene>
    <name evidence="4" type="ORF">NGAL_HAMBI1145_20900</name>
</gene>
<dbReference type="Gene3D" id="3.40.50.1820">
    <property type="entry name" value="alpha/beta hydrolase"/>
    <property type="match status" value="1"/>
</dbReference>
<protein>
    <submittedName>
        <fullName evidence="4">Esterase, PHB depolymerase family</fullName>
    </submittedName>
</protein>
<dbReference type="OrthoDB" id="9767239at2"/>
<name>A0A0T7FG67_NEOGA</name>
<dbReference type="PANTHER" id="PTHR43037">
    <property type="entry name" value="UNNAMED PRODUCT-RELATED"/>
    <property type="match status" value="1"/>
</dbReference>
<dbReference type="RefSeq" id="WP_046666308.1">
    <property type="nucleotide sequence ID" value="NZ_CCRH01000005.1"/>
</dbReference>
<dbReference type="Pfam" id="PF10503">
    <property type="entry name" value="Esterase_PHB"/>
    <property type="match status" value="1"/>
</dbReference>
<proteinExistence type="predicted"/>
<evidence type="ECO:0000313" key="5">
    <source>
        <dbReference type="Proteomes" id="UP000046176"/>
    </source>
</evidence>
<evidence type="ECO:0000256" key="1">
    <source>
        <dbReference type="ARBA" id="ARBA00022729"/>
    </source>
</evidence>
<dbReference type="InterPro" id="IPR050955">
    <property type="entry name" value="Plant_Biomass_Hydrol_Est"/>
</dbReference>
<dbReference type="PANTHER" id="PTHR43037:SF1">
    <property type="entry name" value="BLL1128 PROTEIN"/>
    <property type="match status" value="1"/>
</dbReference>
<sequence length="360" mass="38571">MRSLSDTLERLARLKSLGREQTDAASHLEALEGFGSNPGALAAKVYLPSLLPKHPALVVVLHGCTQTASGYDHGTGWSKLAERHGFVVLLPEQVRANNGNLCFNWFVPGDTRRGHGEAHTIRQMIDAVVSRHGIDPSRIYVSGLSAGGAMANTMLATYPEVFAGGAIIAGLPYGVTATVPEAFDRMRGHGLPAPSTLQSRLRAASTHQGPWPTISVWQGTEDKTVAEANAQAIIDQWRAVHDVDTRPDLSETVDGQSRTVWKDARGRRAIEYYSIAGMGHGTPIDPALGDENAAPYLLDVGISSTLHSAKSWGLLREGVEPLRAKSDGAKRASASAPKAKEPEGIQQIIENALRMAGLMR</sequence>